<dbReference type="PROSITE" id="PS00463">
    <property type="entry name" value="ZN2_CY6_FUNGAL_1"/>
    <property type="match status" value="1"/>
</dbReference>
<feature type="compositionally biased region" description="Basic and acidic residues" evidence="3">
    <location>
        <begin position="142"/>
        <end position="155"/>
    </location>
</feature>
<comment type="subcellular location">
    <subcellularLocation>
        <location evidence="1">Nucleus</location>
    </subcellularLocation>
</comment>
<dbReference type="OrthoDB" id="3477330at2759"/>
<evidence type="ECO:0000256" key="2">
    <source>
        <dbReference type="ARBA" id="ARBA00023242"/>
    </source>
</evidence>
<dbReference type="GO" id="GO:0000976">
    <property type="term" value="F:transcription cis-regulatory region binding"/>
    <property type="evidence" value="ECO:0007669"/>
    <property type="project" value="TreeGrafter"/>
</dbReference>
<organism evidence="5">
    <name type="scientific">Mytilinidion resinicola</name>
    <dbReference type="NCBI Taxonomy" id="574789"/>
    <lineage>
        <taxon>Eukaryota</taxon>
        <taxon>Fungi</taxon>
        <taxon>Dikarya</taxon>
        <taxon>Ascomycota</taxon>
        <taxon>Pezizomycotina</taxon>
        <taxon>Dothideomycetes</taxon>
        <taxon>Pleosporomycetidae</taxon>
        <taxon>Mytilinidiales</taxon>
        <taxon>Mytilinidiaceae</taxon>
        <taxon>Mytilinidion</taxon>
    </lineage>
</organism>
<dbReference type="CDD" id="cd00067">
    <property type="entry name" value="GAL4"/>
    <property type="match status" value="1"/>
</dbReference>
<keyword evidence="2" id="KW-0539">Nucleus</keyword>
<evidence type="ECO:0000313" key="7">
    <source>
        <dbReference type="RefSeq" id="XP_033572482.1"/>
    </source>
</evidence>
<dbReference type="GO" id="GO:0008270">
    <property type="term" value="F:zinc ion binding"/>
    <property type="evidence" value="ECO:0007669"/>
    <property type="project" value="InterPro"/>
</dbReference>
<feature type="region of interest" description="Disordered" evidence="3">
    <location>
        <begin position="141"/>
        <end position="186"/>
    </location>
</feature>
<dbReference type="InterPro" id="IPR021858">
    <property type="entry name" value="Fun_TF"/>
</dbReference>
<protein>
    <recommendedName>
        <fullName evidence="4">Zn(2)-C6 fungal-type domain-containing protein</fullName>
    </recommendedName>
</protein>
<reference evidence="7" key="2">
    <citation type="submission" date="2020-04" db="EMBL/GenBank/DDBJ databases">
        <authorList>
            <consortium name="NCBI Genome Project"/>
        </authorList>
    </citation>
    <scope>NUCLEOTIDE SEQUENCE</scope>
    <source>
        <strain evidence="7">CBS 304.34</strain>
    </source>
</reference>
<dbReference type="PANTHER" id="PTHR37534">
    <property type="entry name" value="TRANSCRIPTIONAL ACTIVATOR PROTEIN UGA3"/>
    <property type="match status" value="1"/>
</dbReference>
<dbReference type="SMART" id="SM00066">
    <property type="entry name" value="GAL4"/>
    <property type="match status" value="1"/>
</dbReference>
<feature type="compositionally biased region" description="Polar residues" evidence="3">
    <location>
        <begin position="172"/>
        <end position="183"/>
    </location>
</feature>
<dbReference type="Proteomes" id="UP000504636">
    <property type="component" value="Unplaced"/>
</dbReference>
<dbReference type="GO" id="GO:0005634">
    <property type="term" value="C:nucleus"/>
    <property type="evidence" value="ECO:0007669"/>
    <property type="project" value="UniProtKB-SubCell"/>
</dbReference>
<evidence type="ECO:0000259" key="4">
    <source>
        <dbReference type="PROSITE" id="PS50048"/>
    </source>
</evidence>
<reference evidence="5 7" key="1">
    <citation type="journal article" date="2020" name="Stud. Mycol.">
        <title>101 Dothideomycetes genomes: a test case for predicting lifestyles and emergence of pathogens.</title>
        <authorList>
            <person name="Haridas S."/>
            <person name="Albert R."/>
            <person name="Binder M."/>
            <person name="Bloem J."/>
            <person name="Labutti K."/>
            <person name="Salamov A."/>
            <person name="Andreopoulos B."/>
            <person name="Baker S."/>
            <person name="Barry K."/>
            <person name="Bills G."/>
            <person name="Bluhm B."/>
            <person name="Cannon C."/>
            <person name="Castanera R."/>
            <person name="Culley D."/>
            <person name="Daum C."/>
            <person name="Ezra D."/>
            <person name="Gonzalez J."/>
            <person name="Henrissat B."/>
            <person name="Kuo A."/>
            <person name="Liang C."/>
            <person name="Lipzen A."/>
            <person name="Lutzoni F."/>
            <person name="Magnuson J."/>
            <person name="Mondo S."/>
            <person name="Nolan M."/>
            <person name="Ohm R."/>
            <person name="Pangilinan J."/>
            <person name="Park H.-J."/>
            <person name="Ramirez L."/>
            <person name="Alfaro M."/>
            <person name="Sun H."/>
            <person name="Tritt A."/>
            <person name="Yoshinaga Y."/>
            <person name="Zwiers L.-H."/>
            <person name="Turgeon B."/>
            <person name="Goodwin S."/>
            <person name="Spatafora J."/>
            <person name="Crous P."/>
            <person name="Grigoriev I."/>
        </authorList>
    </citation>
    <scope>NUCLEOTIDE SEQUENCE</scope>
    <source>
        <strain evidence="5 7">CBS 304.34</strain>
    </source>
</reference>
<gene>
    <name evidence="5 7" type="ORF">BDZ99DRAFT_539967</name>
</gene>
<dbReference type="RefSeq" id="XP_033572482.1">
    <property type="nucleotide sequence ID" value="XM_033726694.1"/>
</dbReference>
<dbReference type="Pfam" id="PF11951">
    <property type="entry name" value="Fungal_trans_2"/>
    <property type="match status" value="2"/>
</dbReference>
<evidence type="ECO:0000313" key="6">
    <source>
        <dbReference type="Proteomes" id="UP000504636"/>
    </source>
</evidence>
<proteinExistence type="predicted"/>
<dbReference type="InterPro" id="IPR036864">
    <property type="entry name" value="Zn2-C6_fun-type_DNA-bd_sf"/>
</dbReference>
<reference evidence="7" key="3">
    <citation type="submission" date="2025-04" db="UniProtKB">
        <authorList>
            <consortium name="RefSeq"/>
        </authorList>
    </citation>
    <scope>IDENTIFICATION</scope>
    <source>
        <strain evidence="7">CBS 304.34</strain>
    </source>
</reference>
<keyword evidence="6" id="KW-1185">Reference proteome</keyword>
<name>A0A6A6YAC8_9PEZI</name>
<feature type="domain" description="Zn(2)-C6 fungal-type" evidence="4">
    <location>
        <begin position="43"/>
        <end position="71"/>
    </location>
</feature>
<dbReference type="GO" id="GO:0000981">
    <property type="term" value="F:DNA-binding transcription factor activity, RNA polymerase II-specific"/>
    <property type="evidence" value="ECO:0007669"/>
    <property type="project" value="InterPro"/>
</dbReference>
<dbReference type="Pfam" id="PF00172">
    <property type="entry name" value="Zn_clus"/>
    <property type="match status" value="1"/>
</dbReference>
<dbReference type="InterPro" id="IPR001138">
    <property type="entry name" value="Zn2Cys6_DnaBD"/>
</dbReference>
<accession>A0A6A6YAC8</accession>
<evidence type="ECO:0000256" key="1">
    <source>
        <dbReference type="ARBA" id="ARBA00004123"/>
    </source>
</evidence>
<dbReference type="GO" id="GO:0045944">
    <property type="term" value="P:positive regulation of transcription by RNA polymerase II"/>
    <property type="evidence" value="ECO:0007669"/>
    <property type="project" value="TreeGrafter"/>
</dbReference>
<dbReference type="GeneID" id="54467587"/>
<feature type="compositionally biased region" description="Low complexity" evidence="3">
    <location>
        <begin position="105"/>
        <end position="117"/>
    </location>
</feature>
<dbReference type="PANTHER" id="PTHR37534:SF49">
    <property type="entry name" value="LYSINE BIOSYNTHESIS REGULATORY PROTEIN LYS14"/>
    <property type="match status" value="1"/>
</dbReference>
<dbReference type="Gene3D" id="4.10.240.10">
    <property type="entry name" value="Zn(2)-C6 fungal-type DNA-binding domain"/>
    <property type="match status" value="1"/>
</dbReference>
<evidence type="ECO:0000313" key="5">
    <source>
        <dbReference type="EMBL" id="KAF2805518.1"/>
    </source>
</evidence>
<feature type="region of interest" description="Disordered" evidence="3">
    <location>
        <begin position="86"/>
        <end position="129"/>
    </location>
</feature>
<dbReference type="SUPFAM" id="SSF57701">
    <property type="entry name" value="Zn2/Cys6 DNA-binding domain"/>
    <property type="match status" value="1"/>
</dbReference>
<dbReference type="AlphaFoldDB" id="A0A6A6YAC8"/>
<dbReference type="PROSITE" id="PS50048">
    <property type="entry name" value="ZN2_CY6_FUNGAL_2"/>
    <property type="match status" value="1"/>
</dbReference>
<sequence>MNSQHMSPDLLGAPDHLSHAVTERAKEAQKGNVRNRRRKTFTGCWTCRSRHVKCDEQRPACKRCLAGKFTCRGYEARLTWVSQSHKVPLPKGNGQSRAHRRHSDQSTISTSSDSLQTAIHPPGHASDAIPQTRGAFSVFRSNEQDTGRDPRDDGGNPHSYNRVERRLRRPNFESQTPFSTSGFSDLEAGLNSLDEMPATYEAPIATGNPPRQKYDQFGGYATDFSLPGTIQTDASSKDHNSGVWFDDFAFFGLAGADQDCIAPSTLPTSETSFLSMAPDFQASNPIYSATFDPRDHQLRSQGMGHLARHLDLLPAPAQHRHLINHWVTHLCDKLMPVRSTVNPFLSVVSPMALEGSRMARDKSSSTVALFHAVCAVSTTHQANIRGGSPENSALALQHTRLSFFHLMRNIHSTDANERLASLSTLCLWLLTQFISGTPGAWREVVKVARNLLKQTGMETWTQSVSASITYQCYAAVVPFFQTQYLGYQEFPGPMKMDLMGLDVIKSLAIPSQSLALISSFNMRLLQGDVMGSAELDRLEIEFVLSTPSLTSELNTDNEDHAMVYHQSWLFYHACLLYFRCNAGRREPENEIQDLVRKCVEHIEHLDVLQMGGNPRTWIHATVAFEAGTSELRNRVRASFARRKNLAFASWDTLLLAAEEVWKIRDGTLPGRKPEPWPRILAKLPQFDVPWY</sequence>
<evidence type="ECO:0000256" key="3">
    <source>
        <dbReference type="SAM" id="MobiDB-lite"/>
    </source>
</evidence>
<dbReference type="EMBL" id="MU003709">
    <property type="protein sequence ID" value="KAF2805518.1"/>
    <property type="molecule type" value="Genomic_DNA"/>
</dbReference>